<keyword evidence="3" id="KW-0805">Transcription regulation</keyword>
<dbReference type="GO" id="GO:0000981">
    <property type="term" value="F:DNA-binding transcription factor activity, RNA polymerase II-specific"/>
    <property type="evidence" value="ECO:0007669"/>
    <property type="project" value="InterPro"/>
</dbReference>
<name>A0A1V6UYD3_9EURO</name>
<evidence type="ECO:0000259" key="8">
    <source>
        <dbReference type="PROSITE" id="PS50048"/>
    </source>
</evidence>
<dbReference type="Gene3D" id="4.10.240.10">
    <property type="entry name" value="Zn(2)-C6 fungal-type DNA-binding domain"/>
    <property type="match status" value="1"/>
</dbReference>
<evidence type="ECO:0000256" key="1">
    <source>
        <dbReference type="ARBA" id="ARBA00004123"/>
    </source>
</evidence>
<dbReference type="EMBL" id="MDDG01000003">
    <property type="protein sequence ID" value="OQE43422.1"/>
    <property type="molecule type" value="Genomic_DNA"/>
</dbReference>
<dbReference type="InterPro" id="IPR036864">
    <property type="entry name" value="Zn2-C6_fun-type_DNA-bd_sf"/>
</dbReference>
<reference evidence="10" key="1">
    <citation type="journal article" date="2017" name="Nat. Microbiol.">
        <title>Global analysis of biosynthetic gene clusters reveals vast potential of secondary metabolite production in Penicillium species.</title>
        <authorList>
            <person name="Nielsen J.C."/>
            <person name="Grijseels S."/>
            <person name="Prigent S."/>
            <person name="Ji B."/>
            <person name="Dainat J."/>
            <person name="Nielsen K.F."/>
            <person name="Frisvad J.C."/>
            <person name="Workman M."/>
            <person name="Nielsen J."/>
        </authorList>
    </citation>
    <scope>NUCLEOTIDE SEQUENCE [LARGE SCALE GENOMIC DNA]</scope>
    <source>
        <strain evidence="10">IBT 31321</strain>
    </source>
</reference>
<dbReference type="PROSITE" id="PS00463">
    <property type="entry name" value="ZN2_CY6_FUNGAL_1"/>
    <property type="match status" value="1"/>
</dbReference>
<feature type="region of interest" description="Disordered" evidence="7">
    <location>
        <begin position="1"/>
        <end position="84"/>
    </location>
</feature>
<dbReference type="InterPro" id="IPR007219">
    <property type="entry name" value="XnlR_reg_dom"/>
</dbReference>
<protein>
    <recommendedName>
        <fullName evidence="8">Zn(2)-C6 fungal-type domain-containing protein</fullName>
    </recommendedName>
</protein>
<evidence type="ECO:0000313" key="10">
    <source>
        <dbReference type="Proteomes" id="UP000191500"/>
    </source>
</evidence>
<dbReference type="Pfam" id="PF00172">
    <property type="entry name" value="Zn_clus"/>
    <property type="match status" value="1"/>
</dbReference>
<dbReference type="InterPro" id="IPR001138">
    <property type="entry name" value="Zn2Cys6_DnaBD"/>
</dbReference>
<dbReference type="GO" id="GO:0043565">
    <property type="term" value="F:sequence-specific DNA binding"/>
    <property type="evidence" value="ECO:0007669"/>
    <property type="project" value="TreeGrafter"/>
</dbReference>
<dbReference type="Proteomes" id="UP000191500">
    <property type="component" value="Unassembled WGS sequence"/>
</dbReference>
<dbReference type="SMART" id="SM00066">
    <property type="entry name" value="GAL4"/>
    <property type="match status" value="1"/>
</dbReference>
<dbReference type="STRING" id="36646.A0A1V6UYD3"/>
<sequence>MLTLELPHWKKPPKGSNSRGLPVAQKGKRVNFHMTASQSAQMNRSTPLNLSQVTSPVDPNYGEDGEVPTKGKRKISSSDKRENSQRLKTIRACDICKEKKTRCSGTRPCARCQRLSLVCEYETTYSRGLGPPPLPPPPPLELTFNNLPNEQQFLKQDASFPTSIQRPAQIEATSLAPTSANLLTADFQGGYLDLASGSSFINRVCQNLNQEKIPSTASNVSEGLSGDVSDSPPVTKFGDKPYSNLYTTDFSLPPLERALEMVATYFEYAVVTYRFLHRGQVEQWLRQIYQSNFSATNLPTDMMVGRCCIVYSVLAIGTLYERRAPESGVNYDEQSERWFALSKLMSSIESGAPQLETVQARLNRSLYLLASSRASECWFAFGMTVQFLTVLNIHRKWPSTMVQEGKGTYLEQELRKRIFWSAYTLDKYLSVMFGRPRLLHDEDSDQELPDEVSDQDLLINDPNLRSGVPDDMMIASVLHNRLSRILGEASRKLYTLSPPSGSPFEAVILLTLELDRWKEAAAPLMDRWRSQIHQLAYSHAIIYTTRFFLLDDIKDIPPSSIATYVNKCITAAEEIMTIINDLASQKALIHGFWFTHYVCFSAITVAYIHIVKQHQASSGDASRKKVDNSIQLQYLFSLAETCQQHLSKATSQSSPSRRYGIILEQLRLEVHRQVVCNLRPGVQVEPDDSLKSLKADNFLPPSFHAAPVTSVTAVPPKPGVMAFDPLPSDIFGPHNADDSFKIYDNFGFPDSSDTSAWWSQIDSWAYTDISEDPSIFRF</sequence>
<comment type="caution">
    <text evidence="9">The sequence shown here is derived from an EMBL/GenBank/DDBJ whole genome shotgun (WGS) entry which is preliminary data.</text>
</comment>
<feature type="domain" description="Zn(2)-C6 fungal-type" evidence="8">
    <location>
        <begin position="92"/>
        <end position="121"/>
    </location>
</feature>
<dbReference type="Pfam" id="PF04082">
    <property type="entry name" value="Fungal_trans"/>
    <property type="match status" value="1"/>
</dbReference>
<proteinExistence type="predicted"/>
<keyword evidence="5" id="KW-0804">Transcription</keyword>
<gene>
    <name evidence="9" type="ORF">PENCOP_c003G02604</name>
</gene>
<feature type="compositionally biased region" description="Polar residues" evidence="7">
    <location>
        <begin position="34"/>
        <end position="57"/>
    </location>
</feature>
<evidence type="ECO:0000313" key="9">
    <source>
        <dbReference type="EMBL" id="OQE43422.1"/>
    </source>
</evidence>
<dbReference type="CDD" id="cd00067">
    <property type="entry name" value="GAL4"/>
    <property type="match status" value="1"/>
</dbReference>
<comment type="subcellular location">
    <subcellularLocation>
        <location evidence="1">Nucleus</location>
    </subcellularLocation>
</comment>
<organism evidence="9 10">
    <name type="scientific">Penicillium coprophilum</name>
    <dbReference type="NCBI Taxonomy" id="36646"/>
    <lineage>
        <taxon>Eukaryota</taxon>
        <taxon>Fungi</taxon>
        <taxon>Dikarya</taxon>
        <taxon>Ascomycota</taxon>
        <taxon>Pezizomycotina</taxon>
        <taxon>Eurotiomycetes</taxon>
        <taxon>Eurotiomycetidae</taxon>
        <taxon>Eurotiales</taxon>
        <taxon>Aspergillaceae</taxon>
        <taxon>Penicillium</taxon>
    </lineage>
</organism>
<dbReference type="GO" id="GO:0006351">
    <property type="term" value="P:DNA-templated transcription"/>
    <property type="evidence" value="ECO:0007669"/>
    <property type="project" value="InterPro"/>
</dbReference>
<evidence type="ECO:0000256" key="5">
    <source>
        <dbReference type="ARBA" id="ARBA00023163"/>
    </source>
</evidence>
<keyword evidence="2" id="KW-0479">Metal-binding</keyword>
<dbReference type="PANTHER" id="PTHR47540">
    <property type="entry name" value="THIAMINE REPRESSIBLE GENES REGULATORY PROTEIN THI5"/>
    <property type="match status" value="1"/>
</dbReference>
<dbReference type="PANTHER" id="PTHR47540:SF3">
    <property type="entry name" value="ZN(II)2CYS6 TRANSCRIPTION FACTOR (EUROFUNG)"/>
    <property type="match status" value="1"/>
</dbReference>
<evidence type="ECO:0000256" key="4">
    <source>
        <dbReference type="ARBA" id="ARBA00023125"/>
    </source>
</evidence>
<evidence type="ECO:0000256" key="6">
    <source>
        <dbReference type="ARBA" id="ARBA00023242"/>
    </source>
</evidence>
<keyword evidence="6" id="KW-0539">Nucleus</keyword>
<keyword evidence="10" id="KW-1185">Reference proteome</keyword>
<evidence type="ECO:0000256" key="3">
    <source>
        <dbReference type="ARBA" id="ARBA00023015"/>
    </source>
</evidence>
<dbReference type="CDD" id="cd12148">
    <property type="entry name" value="fungal_TF_MHR"/>
    <property type="match status" value="1"/>
</dbReference>
<dbReference type="SMART" id="SM00906">
    <property type="entry name" value="Fungal_trans"/>
    <property type="match status" value="1"/>
</dbReference>
<evidence type="ECO:0000256" key="7">
    <source>
        <dbReference type="SAM" id="MobiDB-lite"/>
    </source>
</evidence>
<dbReference type="SUPFAM" id="SSF57701">
    <property type="entry name" value="Zn2/Cys6 DNA-binding domain"/>
    <property type="match status" value="1"/>
</dbReference>
<evidence type="ECO:0000256" key="2">
    <source>
        <dbReference type="ARBA" id="ARBA00022723"/>
    </source>
</evidence>
<keyword evidence="4" id="KW-0238">DNA-binding</keyword>
<dbReference type="GO" id="GO:0045944">
    <property type="term" value="P:positive regulation of transcription by RNA polymerase II"/>
    <property type="evidence" value="ECO:0007669"/>
    <property type="project" value="TreeGrafter"/>
</dbReference>
<dbReference type="AlphaFoldDB" id="A0A1V6UYD3"/>
<accession>A0A1V6UYD3</accession>
<dbReference type="GO" id="GO:0008270">
    <property type="term" value="F:zinc ion binding"/>
    <property type="evidence" value="ECO:0007669"/>
    <property type="project" value="InterPro"/>
</dbReference>
<dbReference type="InterPro" id="IPR051711">
    <property type="entry name" value="Stress_Response_Reg"/>
</dbReference>
<dbReference type="GO" id="GO:0005634">
    <property type="term" value="C:nucleus"/>
    <property type="evidence" value="ECO:0007669"/>
    <property type="project" value="UniProtKB-SubCell"/>
</dbReference>
<dbReference type="PROSITE" id="PS50048">
    <property type="entry name" value="ZN2_CY6_FUNGAL_2"/>
    <property type="match status" value="1"/>
</dbReference>